<name>A0A8T0CED9_CORYI</name>
<evidence type="ECO:0000313" key="2">
    <source>
        <dbReference type="Proteomes" id="UP000806378"/>
    </source>
</evidence>
<protein>
    <submittedName>
        <fullName evidence="1">Uncharacterized protein</fullName>
    </submittedName>
</protein>
<proteinExistence type="predicted"/>
<dbReference type="EMBL" id="MU103517">
    <property type="protein sequence ID" value="KAF7845660.1"/>
    <property type="molecule type" value="Genomic_DNA"/>
</dbReference>
<dbReference type="GO" id="GO:0030896">
    <property type="term" value="C:checkpoint clamp complex"/>
    <property type="evidence" value="ECO:0007669"/>
    <property type="project" value="InterPro"/>
</dbReference>
<dbReference type="GO" id="GO:0000076">
    <property type="term" value="P:DNA replication checkpoint signaling"/>
    <property type="evidence" value="ECO:0007669"/>
    <property type="project" value="TreeGrafter"/>
</dbReference>
<organism evidence="1 2">
    <name type="scientific">Corymbia citriodora subsp. variegata</name>
    <dbReference type="NCBI Taxonomy" id="360336"/>
    <lineage>
        <taxon>Eukaryota</taxon>
        <taxon>Viridiplantae</taxon>
        <taxon>Streptophyta</taxon>
        <taxon>Embryophyta</taxon>
        <taxon>Tracheophyta</taxon>
        <taxon>Spermatophyta</taxon>
        <taxon>Magnoliopsida</taxon>
        <taxon>eudicotyledons</taxon>
        <taxon>Gunneridae</taxon>
        <taxon>Pentapetalae</taxon>
        <taxon>rosids</taxon>
        <taxon>malvids</taxon>
        <taxon>Myrtales</taxon>
        <taxon>Myrtaceae</taxon>
        <taxon>Myrtoideae</taxon>
        <taxon>Eucalypteae</taxon>
        <taxon>Corymbia</taxon>
    </lineage>
</organism>
<dbReference type="GO" id="GO:0071479">
    <property type="term" value="P:cellular response to ionizing radiation"/>
    <property type="evidence" value="ECO:0007669"/>
    <property type="project" value="TreeGrafter"/>
</dbReference>
<dbReference type="AlphaFoldDB" id="A0A8T0CED9"/>
<dbReference type="Pfam" id="PF04139">
    <property type="entry name" value="Rad9"/>
    <property type="match status" value="2"/>
</dbReference>
<sequence length="194" mass="21503">MSTLKFTLSAEATGRVHDFLLCLAKFGEQVCLEARNDQLTFTTLNSSRTAYASFGLDPKAFFISYTFGSFNTAAGSHSIGSVIGLQEPLFRSPSGRRLDRTMRSQRGRPAGQGVTKTYRLTYESTEISHALFDKTTAPNGWTISSRILREYIEYFGTKTENLDLLAKDGKAIFTSFTEKVMDGKGKTTKRSCEG</sequence>
<dbReference type="Gene3D" id="3.70.10.10">
    <property type="match status" value="1"/>
</dbReference>
<dbReference type="PANTHER" id="PTHR15237:SF0">
    <property type="entry name" value="CELL CYCLE CHECKPOINT CONTROL PROTEIN"/>
    <property type="match status" value="1"/>
</dbReference>
<evidence type="ECO:0000313" key="1">
    <source>
        <dbReference type="EMBL" id="KAF7845660.1"/>
    </source>
</evidence>
<dbReference type="PANTHER" id="PTHR15237">
    <property type="entry name" value="DNA REPAIR PROTEIN RAD9"/>
    <property type="match status" value="1"/>
</dbReference>
<dbReference type="Proteomes" id="UP000806378">
    <property type="component" value="Unassembled WGS sequence"/>
</dbReference>
<dbReference type="OrthoDB" id="60092at2759"/>
<gene>
    <name evidence="1" type="ORF">BT93_L1364</name>
</gene>
<dbReference type="InterPro" id="IPR007268">
    <property type="entry name" value="Rad9/Ddc1"/>
</dbReference>
<accession>A0A8T0CED9</accession>
<keyword evidence="2" id="KW-1185">Reference proteome</keyword>
<dbReference type="GO" id="GO:0031573">
    <property type="term" value="P:mitotic intra-S DNA damage checkpoint signaling"/>
    <property type="evidence" value="ECO:0007669"/>
    <property type="project" value="TreeGrafter"/>
</dbReference>
<dbReference type="SUPFAM" id="SSF55979">
    <property type="entry name" value="DNA clamp"/>
    <property type="match status" value="1"/>
</dbReference>
<dbReference type="Gramene" id="rna-gnl|WGS:JABURB|Cocit.L1364.1">
    <property type="protein sequence ID" value="cds-KAF7845660.1"/>
    <property type="gene ID" value="gene-BT93_L1364"/>
</dbReference>
<reference evidence="1" key="1">
    <citation type="submission" date="2020-05" db="EMBL/GenBank/DDBJ databases">
        <title>WGS assembly of Corymbia citriodora subspecies variegata.</title>
        <authorList>
            <person name="Barry K."/>
            <person name="Hundley H."/>
            <person name="Shu S."/>
            <person name="Jenkins J."/>
            <person name="Grimwood J."/>
            <person name="Baten A."/>
        </authorList>
    </citation>
    <scope>NUCLEOTIDE SEQUENCE</scope>
    <source>
        <strain evidence="1">CV2-018</strain>
    </source>
</reference>
<dbReference type="InterPro" id="IPR046938">
    <property type="entry name" value="DNA_clamp_sf"/>
</dbReference>
<dbReference type="GO" id="GO:0006281">
    <property type="term" value="P:DNA repair"/>
    <property type="evidence" value="ECO:0007669"/>
    <property type="project" value="TreeGrafter"/>
</dbReference>
<comment type="caution">
    <text evidence="1">The sequence shown here is derived from an EMBL/GenBank/DDBJ whole genome shotgun (WGS) entry which is preliminary data.</text>
</comment>